<feature type="compositionally biased region" description="Basic residues" evidence="1">
    <location>
        <begin position="143"/>
        <end position="154"/>
    </location>
</feature>
<proteinExistence type="predicted"/>
<feature type="region of interest" description="Disordered" evidence="1">
    <location>
        <begin position="1"/>
        <end position="102"/>
    </location>
</feature>
<protein>
    <submittedName>
        <fullName evidence="2">Uncharacterized protein</fullName>
    </submittedName>
</protein>
<feature type="region of interest" description="Disordered" evidence="1">
    <location>
        <begin position="135"/>
        <end position="154"/>
    </location>
</feature>
<evidence type="ECO:0000313" key="3">
    <source>
        <dbReference type="Proteomes" id="UP001165060"/>
    </source>
</evidence>
<feature type="compositionally biased region" description="Gly residues" evidence="1">
    <location>
        <begin position="53"/>
        <end position="63"/>
    </location>
</feature>
<feature type="compositionally biased region" description="Basic and acidic residues" evidence="1">
    <location>
        <begin position="1"/>
        <end position="15"/>
    </location>
</feature>
<comment type="caution">
    <text evidence="2">The sequence shown here is derived from an EMBL/GenBank/DDBJ whole genome shotgun (WGS) entry which is preliminary data.</text>
</comment>
<name>A0ABQ6MD63_9STRA</name>
<evidence type="ECO:0000313" key="2">
    <source>
        <dbReference type="EMBL" id="GMI24118.1"/>
    </source>
</evidence>
<gene>
    <name evidence="2" type="ORF">TeGR_g11528</name>
</gene>
<dbReference type="EMBL" id="BRYB01000151">
    <property type="protein sequence ID" value="GMI24118.1"/>
    <property type="molecule type" value="Genomic_DNA"/>
</dbReference>
<feature type="compositionally biased region" description="Low complexity" evidence="1">
    <location>
        <begin position="85"/>
        <end position="98"/>
    </location>
</feature>
<sequence length="154" mass="16299">MDHSDDQEWVHVDWKEEGDDDDYDHVTHGELQVGKSEEAPAVKEQKPEEVTGDSGGKGEGGGKLAPAAASKTNKKKKGKKGRGGASAAANNQSLLSLADQDDPVARARAKVLELFNKKKSRGKSSFATSCAIAAREAAGGSKSKNRPKVPHYAC</sequence>
<reference evidence="2 3" key="1">
    <citation type="journal article" date="2023" name="Commun. Biol.">
        <title>Genome analysis of Parmales, the sister group of diatoms, reveals the evolutionary specialization of diatoms from phago-mixotrophs to photoautotrophs.</title>
        <authorList>
            <person name="Ban H."/>
            <person name="Sato S."/>
            <person name="Yoshikawa S."/>
            <person name="Yamada K."/>
            <person name="Nakamura Y."/>
            <person name="Ichinomiya M."/>
            <person name="Sato N."/>
            <person name="Blanc-Mathieu R."/>
            <person name="Endo H."/>
            <person name="Kuwata A."/>
            <person name="Ogata H."/>
        </authorList>
    </citation>
    <scope>NUCLEOTIDE SEQUENCE [LARGE SCALE GENOMIC DNA]</scope>
</reference>
<accession>A0ABQ6MD63</accession>
<feature type="compositionally biased region" description="Basic residues" evidence="1">
    <location>
        <begin position="72"/>
        <end position="82"/>
    </location>
</feature>
<feature type="compositionally biased region" description="Basic and acidic residues" evidence="1">
    <location>
        <begin position="35"/>
        <end position="49"/>
    </location>
</feature>
<keyword evidence="3" id="KW-1185">Reference proteome</keyword>
<evidence type="ECO:0000256" key="1">
    <source>
        <dbReference type="SAM" id="MobiDB-lite"/>
    </source>
</evidence>
<dbReference type="Proteomes" id="UP001165060">
    <property type="component" value="Unassembled WGS sequence"/>
</dbReference>
<organism evidence="2 3">
    <name type="scientific">Tetraparma gracilis</name>
    <dbReference type="NCBI Taxonomy" id="2962635"/>
    <lineage>
        <taxon>Eukaryota</taxon>
        <taxon>Sar</taxon>
        <taxon>Stramenopiles</taxon>
        <taxon>Ochrophyta</taxon>
        <taxon>Bolidophyceae</taxon>
        <taxon>Parmales</taxon>
        <taxon>Triparmaceae</taxon>
        <taxon>Tetraparma</taxon>
    </lineage>
</organism>